<dbReference type="CDD" id="cd03894">
    <property type="entry name" value="M20_ArgE"/>
    <property type="match status" value="1"/>
</dbReference>
<dbReference type="NCBIfam" id="TIGR01892">
    <property type="entry name" value="AcOrn-deacetyl"/>
    <property type="match status" value="1"/>
</dbReference>
<dbReference type="NCBIfam" id="NF005710">
    <property type="entry name" value="PRK07522.1"/>
    <property type="match status" value="1"/>
</dbReference>
<dbReference type="OrthoDB" id="9809784at2"/>
<dbReference type="AlphaFoldDB" id="A0A3Q8XLS8"/>
<dbReference type="PANTHER" id="PTHR43808:SF31">
    <property type="entry name" value="N-ACETYL-L-CITRULLINE DEACETYLASE"/>
    <property type="match status" value="1"/>
</dbReference>
<dbReference type="Gene3D" id="3.30.70.360">
    <property type="match status" value="1"/>
</dbReference>
<keyword evidence="1" id="KW-0479">Metal-binding</keyword>
<organism evidence="5 6">
    <name type="scientific">Georhizobium profundi</name>
    <dbReference type="NCBI Taxonomy" id="2341112"/>
    <lineage>
        <taxon>Bacteria</taxon>
        <taxon>Pseudomonadati</taxon>
        <taxon>Pseudomonadota</taxon>
        <taxon>Alphaproteobacteria</taxon>
        <taxon>Hyphomicrobiales</taxon>
        <taxon>Rhizobiaceae</taxon>
        <taxon>Georhizobium</taxon>
    </lineage>
</organism>
<dbReference type="RefSeq" id="WP_126007734.1">
    <property type="nucleotide sequence ID" value="NZ_CP032509.1"/>
</dbReference>
<evidence type="ECO:0000256" key="3">
    <source>
        <dbReference type="ARBA" id="ARBA00023285"/>
    </source>
</evidence>
<accession>A0A3Q8XLS8</accession>
<reference evidence="5 6" key="1">
    <citation type="submission" date="2018-09" db="EMBL/GenBank/DDBJ databases">
        <title>Marinorhizobium profundi gen. nov., sp. nov., isolated from a deep-sea sediment sample from the New Britain Trench and proposal of Marinorhizobiaceae fam. nov. in the order Rhizobiales of the class Alphaproteobacteria.</title>
        <authorList>
            <person name="Cao J."/>
        </authorList>
    </citation>
    <scope>NUCLEOTIDE SEQUENCE [LARGE SCALE GENOMIC DNA]</scope>
    <source>
        <strain evidence="5 6">WS11</strain>
    </source>
</reference>
<keyword evidence="6" id="KW-1185">Reference proteome</keyword>
<dbReference type="InterPro" id="IPR050072">
    <property type="entry name" value="Peptidase_M20A"/>
</dbReference>
<dbReference type="Gene3D" id="3.40.630.10">
    <property type="entry name" value="Zn peptidases"/>
    <property type="match status" value="1"/>
</dbReference>
<sequence length="383" mass="40713">MSGDADFARRLAELIAFPTVSSVSNLALVEHVEKLALAEGARLRRFADPSGEKTNVLISIGPEAEGGIVYSGHTDVVPVTGQEWSGDPWTLRERDGRLIGRGATDMKGFLGCCLAAMPQIARMNLKKPIHLAFSYDEEVGCTGVGPMAEWVGANAKPRLAVIGEATSMELVNAHKGGCIGWTYILGKPGHSSQPERGINAVMIGAKLIDEVSAIYADMRNGPFFEALDPPYSTIQVNQVEGGSHGNILAEHCKFFWEMRLVPGESFDVVLNRMHGAARDLERSMKAVDPAAGVRIEIQAKIPPLAPTGDAALEAELLRLLGCDSTRAVSYGTEAGIFQAAGVPSVVIGPGAIADAHQPDESVAIDQLAACTKFLTELAETATR</sequence>
<dbReference type="GO" id="GO:0008777">
    <property type="term" value="F:acetylornithine deacetylase activity"/>
    <property type="evidence" value="ECO:0007669"/>
    <property type="project" value="UniProtKB-EC"/>
</dbReference>
<name>A0A3Q8XLS8_9HYPH</name>
<evidence type="ECO:0000313" key="5">
    <source>
        <dbReference type="EMBL" id="AZN70485.1"/>
    </source>
</evidence>
<feature type="domain" description="Peptidase M20 dimerisation" evidence="4">
    <location>
        <begin position="172"/>
        <end position="280"/>
    </location>
</feature>
<dbReference type="EC" id="3.5.1.16" evidence="5"/>
<dbReference type="KEGG" id="abaw:D5400_03625"/>
<dbReference type="SUPFAM" id="SSF55031">
    <property type="entry name" value="Bacterial exopeptidase dimerisation domain"/>
    <property type="match status" value="1"/>
</dbReference>
<dbReference type="Pfam" id="PF01546">
    <property type="entry name" value="Peptidase_M20"/>
    <property type="match status" value="1"/>
</dbReference>
<dbReference type="InterPro" id="IPR011650">
    <property type="entry name" value="Peptidase_M20_dimer"/>
</dbReference>
<dbReference type="GO" id="GO:0006526">
    <property type="term" value="P:L-arginine biosynthetic process"/>
    <property type="evidence" value="ECO:0007669"/>
    <property type="project" value="InterPro"/>
</dbReference>
<dbReference type="InterPro" id="IPR002933">
    <property type="entry name" value="Peptidase_M20"/>
</dbReference>
<evidence type="ECO:0000256" key="1">
    <source>
        <dbReference type="ARBA" id="ARBA00022723"/>
    </source>
</evidence>
<dbReference type="InterPro" id="IPR010169">
    <property type="entry name" value="AcOrn-deacetyl"/>
</dbReference>
<dbReference type="PANTHER" id="PTHR43808">
    <property type="entry name" value="ACETYLORNITHINE DEACETYLASE"/>
    <property type="match status" value="1"/>
</dbReference>
<dbReference type="Proteomes" id="UP000268192">
    <property type="component" value="Chromosome"/>
</dbReference>
<evidence type="ECO:0000259" key="4">
    <source>
        <dbReference type="Pfam" id="PF07687"/>
    </source>
</evidence>
<gene>
    <name evidence="5" type="primary">argE</name>
    <name evidence="5" type="ORF">D5400_03625</name>
</gene>
<evidence type="ECO:0000313" key="6">
    <source>
        <dbReference type="Proteomes" id="UP000268192"/>
    </source>
</evidence>
<dbReference type="SUPFAM" id="SSF53187">
    <property type="entry name" value="Zn-dependent exopeptidases"/>
    <property type="match status" value="1"/>
</dbReference>
<dbReference type="GO" id="GO:0046872">
    <property type="term" value="F:metal ion binding"/>
    <property type="evidence" value="ECO:0007669"/>
    <property type="project" value="UniProtKB-KW"/>
</dbReference>
<proteinExistence type="predicted"/>
<dbReference type="Pfam" id="PF07687">
    <property type="entry name" value="M20_dimer"/>
    <property type="match status" value="1"/>
</dbReference>
<evidence type="ECO:0000256" key="2">
    <source>
        <dbReference type="ARBA" id="ARBA00022801"/>
    </source>
</evidence>
<protein>
    <submittedName>
        <fullName evidence="5">Acetylornithine deacetylase</fullName>
        <ecNumber evidence="5">3.5.1.16</ecNumber>
    </submittedName>
</protein>
<keyword evidence="2 5" id="KW-0378">Hydrolase</keyword>
<dbReference type="EMBL" id="CP032509">
    <property type="protein sequence ID" value="AZN70485.1"/>
    <property type="molecule type" value="Genomic_DNA"/>
</dbReference>
<keyword evidence="3" id="KW-0170">Cobalt</keyword>
<dbReference type="InterPro" id="IPR036264">
    <property type="entry name" value="Bact_exopeptidase_dim_dom"/>
</dbReference>